<comment type="caution">
    <text evidence="1">The sequence shown here is derived from an EMBL/GenBank/DDBJ whole genome shotgun (WGS) entry which is preliminary data.</text>
</comment>
<dbReference type="Proteomes" id="UP001188597">
    <property type="component" value="Unassembled WGS sequence"/>
</dbReference>
<reference evidence="1" key="1">
    <citation type="submission" date="2022-12" db="EMBL/GenBank/DDBJ databases">
        <title>Draft genome assemblies for two species of Escallonia (Escalloniales).</title>
        <authorList>
            <person name="Chanderbali A."/>
            <person name="Dervinis C."/>
            <person name="Anghel I."/>
            <person name="Soltis D."/>
            <person name="Soltis P."/>
            <person name="Zapata F."/>
        </authorList>
    </citation>
    <scope>NUCLEOTIDE SEQUENCE</scope>
    <source>
        <strain evidence="1">UCBG64.0493</strain>
        <tissue evidence="1">Leaf</tissue>
    </source>
</reference>
<gene>
    <name evidence="1" type="ORF">RJ639_046139</name>
</gene>
<dbReference type="EMBL" id="JAVXUP010000735">
    <property type="protein sequence ID" value="KAK3021940.1"/>
    <property type="molecule type" value="Genomic_DNA"/>
</dbReference>
<keyword evidence="2" id="KW-1185">Reference proteome</keyword>
<proteinExistence type="predicted"/>
<dbReference type="AlphaFoldDB" id="A0AA88W997"/>
<name>A0AA88W997_9ASTE</name>
<organism evidence="1 2">
    <name type="scientific">Escallonia herrerae</name>
    <dbReference type="NCBI Taxonomy" id="1293975"/>
    <lineage>
        <taxon>Eukaryota</taxon>
        <taxon>Viridiplantae</taxon>
        <taxon>Streptophyta</taxon>
        <taxon>Embryophyta</taxon>
        <taxon>Tracheophyta</taxon>
        <taxon>Spermatophyta</taxon>
        <taxon>Magnoliopsida</taxon>
        <taxon>eudicotyledons</taxon>
        <taxon>Gunneridae</taxon>
        <taxon>Pentapetalae</taxon>
        <taxon>asterids</taxon>
        <taxon>campanulids</taxon>
        <taxon>Escalloniales</taxon>
        <taxon>Escalloniaceae</taxon>
        <taxon>Escallonia</taxon>
    </lineage>
</organism>
<protein>
    <submittedName>
        <fullName evidence="1">Uncharacterized protein</fullName>
    </submittedName>
</protein>
<sequence>MSIVGKQLSAAVDQRDHAMILQFVRLYPPLGLEEEGLQAYIDYLKKNLQVLNLGSGLYNITSAMAATSPPHHLSTPIQKPSALTKEKNIKRQESSVLLFLIKDDERSGQRYDGGSVGQG</sequence>
<accession>A0AA88W997</accession>
<evidence type="ECO:0000313" key="1">
    <source>
        <dbReference type="EMBL" id="KAK3021940.1"/>
    </source>
</evidence>
<evidence type="ECO:0000313" key="2">
    <source>
        <dbReference type="Proteomes" id="UP001188597"/>
    </source>
</evidence>